<dbReference type="SUPFAM" id="SSF53167">
    <property type="entry name" value="Purine and uridine phosphorylases"/>
    <property type="match status" value="1"/>
</dbReference>
<accession>A0ABR4KE50</accession>
<proteinExistence type="predicted"/>
<dbReference type="InterPro" id="IPR035994">
    <property type="entry name" value="Nucleoside_phosphorylase_sf"/>
</dbReference>
<organism evidence="1 2">
    <name type="scientific">Aspergillus pseudoustus</name>
    <dbReference type="NCBI Taxonomy" id="1810923"/>
    <lineage>
        <taxon>Eukaryota</taxon>
        <taxon>Fungi</taxon>
        <taxon>Dikarya</taxon>
        <taxon>Ascomycota</taxon>
        <taxon>Pezizomycotina</taxon>
        <taxon>Eurotiomycetes</taxon>
        <taxon>Eurotiomycetidae</taxon>
        <taxon>Eurotiales</taxon>
        <taxon>Aspergillaceae</taxon>
        <taxon>Aspergillus</taxon>
        <taxon>Aspergillus subgen. Nidulantes</taxon>
    </lineage>
</organism>
<gene>
    <name evidence="1" type="ORF">BJY01DRAFT_245390</name>
</gene>
<dbReference type="InterPro" id="IPR053137">
    <property type="entry name" value="NLR-like"/>
</dbReference>
<dbReference type="Proteomes" id="UP001610446">
    <property type="component" value="Unassembled WGS sequence"/>
</dbReference>
<reference evidence="1 2" key="1">
    <citation type="submission" date="2024-07" db="EMBL/GenBank/DDBJ databases">
        <title>Section-level genome sequencing and comparative genomics of Aspergillus sections Usti and Cavernicolus.</title>
        <authorList>
            <consortium name="Lawrence Berkeley National Laboratory"/>
            <person name="Nybo J.L."/>
            <person name="Vesth T.C."/>
            <person name="Theobald S."/>
            <person name="Frisvad J.C."/>
            <person name="Larsen T.O."/>
            <person name="Kjaerboelling I."/>
            <person name="Rothschild-Mancinelli K."/>
            <person name="Lyhne E.K."/>
            <person name="Kogle M.E."/>
            <person name="Barry K."/>
            <person name="Clum A."/>
            <person name="Na H."/>
            <person name="Ledsgaard L."/>
            <person name="Lin J."/>
            <person name="Lipzen A."/>
            <person name="Kuo A."/>
            <person name="Riley R."/>
            <person name="Mondo S."/>
            <person name="Labutti K."/>
            <person name="Haridas S."/>
            <person name="Pangalinan J."/>
            <person name="Salamov A.A."/>
            <person name="Simmons B.A."/>
            <person name="Magnuson J.K."/>
            <person name="Chen J."/>
            <person name="Drula E."/>
            <person name="Henrissat B."/>
            <person name="Wiebenga A."/>
            <person name="Lubbers R.J."/>
            <person name="Gomes A.C."/>
            <person name="Makela M.R."/>
            <person name="Stajich J."/>
            <person name="Grigoriev I.V."/>
            <person name="Mortensen U.H."/>
            <person name="De Vries R.P."/>
            <person name="Baker S.E."/>
            <person name="Andersen M.R."/>
        </authorList>
    </citation>
    <scope>NUCLEOTIDE SEQUENCE [LARGE SCALE GENOMIC DNA]</scope>
    <source>
        <strain evidence="1 2">CBS 123904</strain>
    </source>
</reference>
<evidence type="ECO:0000313" key="2">
    <source>
        <dbReference type="Proteomes" id="UP001610446"/>
    </source>
</evidence>
<comment type="caution">
    <text evidence="1">The sequence shown here is derived from an EMBL/GenBank/DDBJ whole genome shotgun (WGS) entry which is preliminary data.</text>
</comment>
<evidence type="ECO:0000313" key="1">
    <source>
        <dbReference type="EMBL" id="KAL2850552.1"/>
    </source>
</evidence>
<dbReference type="EMBL" id="JBFXLU010000036">
    <property type="protein sequence ID" value="KAL2850552.1"/>
    <property type="molecule type" value="Genomic_DNA"/>
</dbReference>
<dbReference type="PANTHER" id="PTHR46082">
    <property type="entry name" value="ATP/GTP-BINDING PROTEIN-RELATED"/>
    <property type="match status" value="1"/>
</dbReference>
<dbReference type="Gene3D" id="3.40.50.1580">
    <property type="entry name" value="Nucleoside phosphorylase domain"/>
    <property type="match status" value="1"/>
</dbReference>
<name>A0ABR4KE50_9EURO</name>
<keyword evidence="2" id="KW-1185">Reference proteome</keyword>
<sequence>MPSFSEPQRRLPCDAYKVALVCILDVEHDATRMMLDEEHEAPPTPGAKHVYTVGRIGNYNVVIAKSIVAGIAPAAHLVTDMLQVFQKIRFGLLVGIGGGATNAPGPRGPTDILLGDVVVSKPEGNYGGILFYHKVPGGFVNDGYHNNPGPLLASSSAWLAQSHSNGRGNMAQYIREAQSKFRALDMSYFDFPGREHDRLFSSRYDHPKASGEDCRHCDKRQLVKRAPRLTHDPVVHYGLVASSDILMRDAHVRDTMRRDHGVLCFEMEAAGVSRSFSCLAIRGISDYADNHKNDRWQPYAALTAAVYAKDLVALIQP</sequence>
<protein>
    <submittedName>
        <fullName evidence="1">Nucleoside phosphorylase domain-containing protein</fullName>
    </submittedName>
</protein>
<dbReference type="PANTHER" id="PTHR46082:SF11">
    <property type="entry name" value="AAA+ ATPASE DOMAIN-CONTAINING PROTEIN-RELATED"/>
    <property type="match status" value="1"/>
</dbReference>